<dbReference type="PANTHER" id="PTHR47053:SF1">
    <property type="entry name" value="MUREIN DD-ENDOPEPTIDASE MEPH-RELATED"/>
    <property type="match status" value="1"/>
</dbReference>
<keyword evidence="4" id="KW-0788">Thiol protease</keyword>
<dbReference type="Gene3D" id="3.90.1720.10">
    <property type="entry name" value="endopeptidase domain like (from Nostoc punctiforme)"/>
    <property type="match status" value="1"/>
</dbReference>
<dbReference type="OrthoDB" id="9807055at2"/>
<gene>
    <name evidence="6" type="ORF">CR155_19315</name>
</gene>
<comment type="caution">
    <text evidence="6">The sequence shown here is derived from an EMBL/GenBank/DDBJ whole genome shotgun (WGS) entry which is preliminary data.</text>
</comment>
<comment type="similarity">
    <text evidence="1">Belongs to the peptidase C40 family.</text>
</comment>
<feature type="domain" description="NlpC/P60" evidence="5">
    <location>
        <begin position="46"/>
        <end position="170"/>
    </location>
</feature>
<dbReference type="InterPro" id="IPR038765">
    <property type="entry name" value="Papain-like_cys_pep_sf"/>
</dbReference>
<dbReference type="PROSITE" id="PS51257">
    <property type="entry name" value="PROKAR_LIPOPROTEIN"/>
    <property type="match status" value="1"/>
</dbReference>
<dbReference type="GO" id="GO:0006508">
    <property type="term" value="P:proteolysis"/>
    <property type="evidence" value="ECO:0007669"/>
    <property type="project" value="UniProtKB-KW"/>
</dbReference>
<dbReference type="Pfam" id="PF00877">
    <property type="entry name" value="NLPC_P60"/>
    <property type="match status" value="1"/>
</dbReference>
<keyword evidence="3" id="KW-0378">Hydrolase</keyword>
<evidence type="ECO:0000313" key="7">
    <source>
        <dbReference type="Proteomes" id="UP000234328"/>
    </source>
</evidence>
<evidence type="ECO:0000256" key="3">
    <source>
        <dbReference type="ARBA" id="ARBA00022801"/>
    </source>
</evidence>
<evidence type="ECO:0000313" key="6">
    <source>
        <dbReference type="EMBL" id="PLC52197.1"/>
    </source>
</evidence>
<dbReference type="AlphaFoldDB" id="A0A2N4UB16"/>
<evidence type="ECO:0000256" key="1">
    <source>
        <dbReference type="ARBA" id="ARBA00007074"/>
    </source>
</evidence>
<organism evidence="6 7">
    <name type="scientific">Pollutimonas nitritireducens</name>
    <dbReference type="NCBI Taxonomy" id="2045209"/>
    <lineage>
        <taxon>Bacteria</taxon>
        <taxon>Pseudomonadati</taxon>
        <taxon>Pseudomonadota</taxon>
        <taxon>Betaproteobacteria</taxon>
        <taxon>Burkholderiales</taxon>
        <taxon>Alcaligenaceae</taxon>
        <taxon>Pollutimonas</taxon>
    </lineage>
</organism>
<evidence type="ECO:0000256" key="2">
    <source>
        <dbReference type="ARBA" id="ARBA00022670"/>
    </source>
</evidence>
<evidence type="ECO:0000256" key="4">
    <source>
        <dbReference type="ARBA" id="ARBA00022807"/>
    </source>
</evidence>
<keyword evidence="2" id="KW-0645">Protease</keyword>
<dbReference type="SUPFAM" id="SSF54001">
    <property type="entry name" value="Cysteine proteinases"/>
    <property type="match status" value="1"/>
</dbReference>
<evidence type="ECO:0000259" key="5">
    <source>
        <dbReference type="PROSITE" id="PS51935"/>
    </source>
</evidence>
<keyword evidence="7" id="KW-1185">Reference proteome</keyword>
<accession>A0A2N4UB16</accession>
<protein>
    <recommendedName>
        <fullName evidence="5">NlpC/P60 domain-containing protein</fullName>
    </recommendedName>
</protein>
<reference evidence="6 7" key="1">
    <citation type="submission" date="2017-10" db="EMBL/GenBank/DDBJ databases">
        <title>Two draft genome sequences of Pusillimonas sp. strains isolated from a nitrate- and radionuclide-contaminated groundwater in Russia.</title>
        <authorList>
            <person name="Grouzdev D.S."/>
            <person name="Tourova T.P."/>
            <person name="Goeva M.A."/>
            <person name="Babich T.L."/>
            <person name="Sokolova D.S."/>
            <person name="Abdullin R."/>
            <person name="Poltaraus A.B."/>
            <person name="Toshchakov S.V."/>
            <person name="Nazina T.N."/>
        </authorList>
    </citation>
    <scope>NUCLEOTIDE SEQUENCE [LARGE SCALE GENOMIC DNA]</scope>
    <source>
        <strain evidence="6 7">JR1/69-2-13</strain>
    </source>
</reference>
<dbReference type="InterPro" id="IPR000064">
    <property type="entry name" value="NLP_P60_dom"/>
</dbReference>
<dbReference type="PANTHER" id="PTHR47053">
    <property type="entry name" value="MUREIN DD-ENDOPEPTIDASE MEPH-RELATED"/>
    <property type="match status" value="1"/>
</dbReference>
<dbReference type="Proteomes" id="UP000234328">
    <property type="component" value="Unassembled WGS sequence"/>
</dbReference>
<dbReference type="InterPro" id="IPR051202">
    <property type="entry name" value="Peptidase_C40"/>
</dbReference>
<dbReference type="GO" id="GO:0008234">
    <property type="term" value="F:cysteine-type peptidase activity"/>
    <property type="evidence" value="ECO:0007669"/>
    <property type="project" value="UniProtKB-KW"/>
</dbReference>
<proteinExistence type="inferred from homology"/>
<sequence>MTIALRISFPLRLIATVTVLLVLGGCAGSGGQQGQRPSRPPVVVDAEHRNEVVMTALALLESHYKYGGSAPINGFDCSGLVAYVFNNAAGQALPHNTAAIASLSRPIARRKLKAGDFVFFNTLNRPFSHMGIYLGDGNFINAPSSGGRVRIDSLGNPYFAKRFESARTVFDS</sequence>
<dbReference type="EMBL" id="PDNV01000015">
    <property type="protein sequence ID" value="PLC52197.1"/>
    <property type="molecule type" value="Genomic_DNA"/>
</dbReference>
<dbReference type="RefSeq" id="WP_102071675.1">
    <property type="nucleotide sequence ID" value="NZ_PDNV01000015.1"/>
</dbReference>
<dbReference type="PROSITE" id="PS51935">
    <property type="entry name" value="NLPC_P60"/>
    <property type="match status" value="1"/>
</dbReference>
<name>A0A2N4UB16_9BURK</name>